<sequence length="379" mass="42512">MTTPIISPTSIFAPPPPPEAEVAFPLGWLLDHASPPIQYRATNEVAKLGPGVDFEPGILPLAYKPALELALQADVNGVWNGAMLALPSQRAEHFEGIGTIPAMRRLLEYGWDKDAPPIVHTKRVLFRLLAEDNDPDFLYELRPTKAKVDEEVLLAQRQLLREAAGAALAQAGFEADPRLRGLARRTIERIAEFVRSPLAEKPWIRVGNKQVLHPDAFPPSIYALHLIAHMPLFQNEHYEAMELLNAYLARPLPRQESVQQVGNTLMPLPYAVLGDMLPHRNAVEADVPKALAWLELMARLGFLRRNEVWTKMFERFVDDCGRDGVWHPHKGLAMPKSTDPYVWPMFPLEVTHGGDERWCDVTFRIGLIARASGRPISLV</sequence>
<evidence type="ECO:0000313" key="3">
    <source>
        <dbReference type="Proteomes" id="UP001229955"/>
    </source>
</evidence>
<keyword evidence="3" id="KW-1185">Reference proteome</keyword>
<gene>
    <name evidence="1" type="ORF">Strain138_002642</name>
    <name evidence="2" type="ORF">Strain318_002642</name>
</gene>
<accession>A0AA49JWS3</accession>
<accession>A0AA49K1Z5</accession>
<organism evidence="2 3">
    <name type="scientific">Pseudogemmatithrix spongiicola</name>
    <dbReference type="NCBI Taxonomy" id="3062599"/>
    <lineage>
        <taxon>Bacteria</taxon>
        <taxon>Pseudomonadati</taxon>
        <taxon>Gemmatimonadota</taxon>
        <taxon>Gemmatimonadia</taxon>
        <taxon>Gemmatimonadales</taxon>
        <taxon>Gemmatimonadaceae</taxon>
        <taxon>Pseudogemmatithrix</taxon>
    </lineage>
</organism>
<dbReference type="RefSeq" id="WP_367886183.1">
    <property type="nucleotide sequence ID" value="NZ_CP130612.1"/>
</dbReference>
<reference evidence="2" key="1">
    <citation type="submission" date="2023-07" db="EMBL/GenBank/DDBJ databases">
        <authorList>
            <person name="Haufschild T."/>
            <person name="Kallscheuer N."/>
            <person name="Hammer J."/>
            <person name="Kohn T."/>
            <person name="Kabuu M."/>
            <person name="Jogler M."/>
            <person name="Wohfarth N."/>
            <person name="Heuer A."/>
            <person name="Rohde M."/>
            <person name="van Teeseling M.C.F."/>
            <person name="Jogler C."/>
        </authorList>
    </citation>
    <scope>NUCLEOTIDE SEQUENCE</scope>
    <source>
        <strain evidence="1">Strain 138</strain>
        <strain evidence="2">Strain 318</strain>
    </source>
</reference>
<proteinExistence type="predicted"/>
<protein>
    <submittedName>
        <fullName evidence="2">Uncharacterized protein</fullName>
    </submittedName>
</protein>
<dbReference type="AlphaFoldDB" id="A0AA49K1Z5"/>
<dbReference type="EMBL" id="CP130613">
    <property type="protein sequence ID" value="WKW16231.1"/>
    <property type="molecule type" value="Genomic_DNA"/>
</dbReference>
<dbReference type="EMBL" id="CP130612">
    <property type="protein sequence ID" value="WKW13324.1"/>
    <property type="molecule type" value="Genomic_DNA"/>
</dbReference>
<evidence type="ECO:0000313" key="2">
    <source>
        <dbReference type="EMBL" id="WKW16231.1"/>
    </source>
</evidence>
<dbReference type="Proteomes" id="UP001229955">
    <property type="component" value="Chromosome"/>
</dbReference>
<name>A0AA49K1Z5_9BACT</name>
<evidence type="ECO:0000313" key="1">
    <source>
        <dbReference type="EMBL" id="WKW13324.1"/>
    </source>
</evidence>
<dbReference type="KEGG" id="pspc:Strain318_002642"/>